<dbReference type="AlphaFoldDB" id="A0AAV0II83"/>
<dbReference type="CDD" id="cd01461">
    <property type="entry name" value="vWA_interalpha_trypsin_inhibitor"/>
    <property type="match status" value="1"/>
</dbReference>
<evidence type="ECO:0000259" key="2">
    <source>
        <dbReference type="PROSITE" id="PS50234"/>
    </source>
</evidence>
<dbReference type="Proteomes" id="UP001154282">
    <property type="component" value="Unassembled WGS sequence"/>
</dbReference>
<dbReference type="PANTHER" id="PTHR46503">
    <property type="entry name" value="INTER-ALPHA-TRYPSIN INHIBITOR HEAVY CHAIN-LIKE PROTEIN"/>
    <property type="match status" value="1"/>
</dbReference>
<feature type="domain" description="VWFA" evidence="2">
    <location>
        <begin position="360"/>
        <end position="538"/>
    </location>
</feature>
<protein>
    <recommendedName>
        <fullName evidence="2">VWFA domain-containing protein</fullName>
    </recommendedName>
</protein>
<evidence type="ECO:0000313" key="4">
    <source>
        <dbReference type="Proteomes" id="UP001154282"/>
    </source>
</evidence>
<dbReference type="PANTHER" id="PTHR46503:SF1">
    <property type="entry name" value="INTER-ALPHA-TRYPSIN INHIBITOR HEAVY CHAIN-LIKE PROTEIN"/>
    <property type="match status" value="1"/>
</dbReference>
<proteinExistence type="predicted"/>
<keyword evidence="4" id="KW-1185">Reference proteome</keyword>
<gene>
    <name evidence="3" type="ORF">LITE_LOCUS9497</name>
</gene>
<dbReference type="EMBL" id="CAMGYJ010000004">
    <property type="protein sequence ID" value="CAI0397307.1"/>
    <property type="molecule type" value="Genomic_DNA"/>
</dbReference>
<comment type="caution">
    <text evidence="3">The sequence shown here is derived from an EMBL/GenBank/DDBJ whole genome shotgun (WGS) entry which is preliminary data.</text>
</comment>
<evidence type="ECO:0000313" key="3">
    <source>
        <dbReference type="EMBL" id="CAI0397307.1"/>
    </source>
</evidence>
<evidence type="ECO:0000256" key="1">
    <source>
        <dbReference type="SAM" id="MobiDB-lite"/>
    </source>
</evidence>
<accession>A0AAV0II83</accession>
<dbReference type="InterPro" id="IPR002035">
    <property type="entry name" value="VWF_A"/>
</dbReference>
<dbReference type="SUPFAM" id="SSF53300">
    <property type="entry name" value="vWA-like"/>
    <property type="match status" value="1"/>
</dbReference>
<dbReference type="PROSITE" id="PS50234">
    <property type="entry name" value="VWFA"/>
    <property type="match status" value="1"/>
</dbReference>
<dbReference type="InterPro" id="IPR036465">
    <property type="entry name" value="vWFA_dom_sf"/>
</dbReference>
<dbReference type="Gene3D" id="3.40.50.410">
    <property type="entry name" value="von Willebrand factor, type A domain"/>
    <property type="match status" value="1"/>
</dbReference>
<name>A0AAV0II83_9ROSI</name>
<feature type="region of interest" description="Disordered" evidence="1">
    <location>
        <begin position="662"/>
        <end position="685"/>
    </location>
</feature>
<reference evidence="3" key="1">
    <citation type="submission" date="2022-08" db="EMBL/GenBank/DDBJ databases">
        <authorList>
            <person name="Gutierrez-Valencia J."/>
        </authorList>
    </citation>
    <scope>NUCLEOTIDE SEQUENCE</scope>
</reference>
<dbReference type="Pfam" id="PF00092">
    <property type="entry name" value="VWA"/>
    <property type="match status" value="1"/>
</dbReference>
<dbReference type="SMART" id="SM00327">
    <property type="entry name" value="VWA"/>
    <property type="match status" value="1"/>
</dbReference>
<sequence>MAPSLSALLHQSSSHCHSSFDFPGYLSFLRTMMAEDFSRSVEDGLKLSKRIYLGKDRAIAPPNIPVTMDKSIADAYLPKSPMVYAVISNPGIVDNPDIPSYQPHVHGRCDPPALIPLQMNRIELQVDCFFDNVFVQVIGSWRVHCIMGSKSCDCRIALPMGEQGSVLGVEVEVHTKSYATEIIAVDDNKDVVGKEANLENGSYLKPNIFTLTIPKVDGGAILSIKASWMQKSVFKNGEFSIGVPFSFPEYVTPVAKKLPKKEKILLNVNSGSGTEIVCKHTSHPLKEVRREAGKLSLAYETEVLIWTHNDFTFSYAVSSSHIFGGLLVQSPSVHDVDQRDMFSIYLFPGNQQCMKVFRREVVFVIDISGSMEGKPIQATKNAILTALNKLEPKDSFNILAFNGESYVFSSLMESVTENTIEKAGQWINSNFIAGGSTNISQALNKAIEMVSNISGAIPLIFLVTDGTVEDERQICEVIKSRQTFGEAISPRIHTFGIGLYCNHHFLRMLAILGRGGNDAAYEVDSIETRLQSFFSRGLSTVLANISLEPLDNEVETYPSRLPDLSCEELWTISGRFVGNLPEFVRAEGVFGDFSKFVVDLKICSAKDVPLDKIFAKQQIAILTAQAWFSTSKQLEEKVSKISIETGVASEYTRMSLLETQRVHQSTESSPAGRKGSKKANSEKGETKTLRRTMLPSLGVGFGSLTATMDNIPPGAEQPKLPEAAEMIIKAASNCCERLYGNCCCMCCIQCCSRMNNECAVALTQLCMALACFGCFECCAAICCPGEQ</sequence>
<organism evidence="3 4">
    <name type="scientific">Linum tenue</name>
    <dbReference type="NCBI Taxonomy" id="586396"/>
    <lineage>
        <taxon>Eukaryota</taxon>
        <taxon>Viridiplantae</taxon>
        <taxon>Streptophyta</taxon>
        <taxon>Embryophyta</taxon>
        <taxon>Tracheophyta</taxon>
        <taxon>Spermatophyta</taxon>
        <taxon>Magnoliopsida</taxon>
        <taxon>eudicotyledons</taxon>
        <taxon>Gunneridae</taxon>
        <taxon>Pentapetalae</taxon>
        <taxon>rosids</taxon>
        <taxon>fabids</taxon>
        <taxon>Malpighiales</taxon>
        <taxon>Linaceae</taxon>
        <taxon>Linum</taxon>
    </lineage>
</organism>